<reference evidence="2" key="1">
    <citation type="submission" date="2022-10" db="EMBL/GenBank/DDBJ databases">
        <title>Tapping the CABI collections for fungal endophytes: first genome assemblies for Collariella, Neodidymelliopsis, Ascochyta clinopodiicola, Didymella pomorum, Didymosphaeria variabile, Neocosmospora piperis and Neocucurbitaria cava.</title>
        <authorList>
            <person name="Hill R."/>
        </authorList>
    </citation>
    <scope>NUCLEOTIDE SEQUENCE</scope>
    <source>
        <strain evidence="2">IMI 355091</strain>
    </source>
</reference>
<feature type="region of interest" description="Disordered" evidence="1">
    <location>
        <begin position="313"/>
        <end position="338"/>
    </location>
</feature>
<dbReference type="OrthoDB" id="3440338at2759"/>
<proteinExistence type="predicted"/>
<evidence type="ECO:0000313" key="3">
    <source>
        <dbReference type="Proteomes" id="UP001140510"/>
    </source>
</evidence>
<dbReference type="EMBL" id="JAPEVA010000036">
    <property type="protein sequence ID" value="KAJ4405196.1"/>
    <property type="molecule type" value="Genomic_DNA"/>
</dbReference>
<dbReference type="AlphaFoldDB" id="A0A9W8ZH20"/>
<name>A0A9W8ZH20_9PLEO</name>
<keyword evidence="3" id="KW-1185">Reference proteome</keyword>
<dbReference type="Proteomes" id="UP001140510">
    <property type="component" value="Unassembled WGS sequence"/>
</dbReference>
<protein>
    <submittedName>
        <fullName evidence="2">Uncharacterized protein</fullName>
    </submittedName>
</protein>
<gene>
    <name evidence="2" type="ORF">N0V91_005354</name>
</gene>
<organism evidence="2 3">
    <name type="scientific">Didymella pomorum</name>
    <dbReference type="NCBI Taxonomy" id="749634"/>
    <lineage>
        <taxon>Eukaryota</taxon>
        <taxon>Fungi</taxon>
        <taxon>Dikarya</taxon>
        <taxon>Ascomycota</taxon>
        <taxon>Pezizomycotina</taxon>
        <taxon>Dothideomycetes</taxon>
        <taxon>Pleosporomycetidae</taxon>
        <taxon>Pleosporales</taxon>
        <taxon>Pleosporineae</taxon>
        <taxon>Didymellaceae</taxon>
        <taxon>Didymella</taxon>
    </lineage>
</organism>
<evidence type="ECO:0000313" key="2">
    <source>
        <dbReference type="EMBL" id="KAJ4405196.1"/>
    </source>
</evidence>
<evidence type="ECO:0000256" key="1">
    <source>
        <dbReference type="SAM" id="MobiDB-lite"/>
    </source>
</evidence>
<accession>A0A9W8ZH20</accession>
<comment type="caution">
    <text evidence="2">The sequence shown here is derived from an EMBL/GenBank/DDBJ whole genome shotgun (WGS) entry which is preliminary data.</text>
</comment>
<sequence>MAIAGSKSGKQSRTLEVLAESSDARRHRWVHLLGSQHYEPVIYDVLSDELPKYTNSRAIDPADIVSHIRECALILASAPKVFLAAVEGNLPSIHIHLLADKEGQAPSPVQYLQIRDMIEDYTSGCPSEHAHQMDNISPPFASLQASSEGHRKYLSTPSTDRSSKRIITLNRLSTPLAYPPSEVGYALNAHKRLAQHRARQSSNYVMNLVEDICTYLFQTNVLPQQFKRHRYIFYLIVRPGQAAIAEIFCSGLLQCWADLGGFNAYPAGRSVASSKRVRSGEWEKYLDLAREMSPLEGNMKVLKERAENWRQALEWEDETEDEKTDKEPETAFDDMDVT</sequence>